<protein>
    <recommendedName>
        <fullName evidence="3">F-box domain-containing protein</fullName>
    </recommendedName>
</protein>
<accession>A0A5M9MIY4</accession>
<dbReference type="OrthoDB" id="3800738at2759"/>
<name>A0A5M9MIY4_9EURO</name>
<dbReference type="Proteomes" id="UP000324241">
    <property type="component" value="Unassembled WGS sequence"/>
</dbReference>
<dbReference type="InterPro" id="IPR036047">
    <property type="entry name" value="F-box-like_dom_sf"/>
</dbReference>
<dbReference type="AlphaFoldDB" id="A0A5M9MIY4"/>
<dbReference type="SUPFAM" id="SSF81383">
    <property type="entry name" value="F-box domain"/>
    <property type="match status" value="1"/>
</dbReference>
<evidence type="ECO:0008006" key="3">
    <source>
        <dbReference type="Google" id="ProtNLM"/>
    </source>
</evidence>
<evidence type="ECO:0000313" key="2">
    <source>
        <dbReference type="Proteomes" id="UP000324241"/>
    </source>
</evidence>
<dbReference type="RefSeq" id="XP_033422159.1">
    <property type="nucleotide sequence ID" value="XM_033574141.1"/>
</dbReference>
<gene>
    <name evidence="1" type="ORF">ATNIH1004_009549</name>
</gene>
<dbReference type="Gene3D" id="1.20.1280.50">
    <property type="match status" value="1"/>
</dbReference>
<evidence type="ECO:0000313" key="1">
    <source>
        <dbReference type="EMBL" id="KAA8642797.1"/>
    </source>
</evidence>
<dbReference type="EMBL" id="QUQM01000005">
    <property type="protein sequence ID" value="KAA8642797.1"/>
    <property type="molecule type" value="Genomic_DNA"/>
</dbReference>
<organism evidence="1 2">
    <name type="scientific">Aspergillus tanneri</name>
    <dbReference type="NCBI Taxonomy" id="1220188"/>
    <lineage>
        <taxon>Eukaryota</taxon>
        <taxon>Fungi</taxon>
        <taxon>Dikarya</taxon>
        <taxon>Ascomycota</taxon>
        <taxon>Pezizomycotina</taxon>
        <taxon>Eurotiomycetes</taxon>
        <taxon>Eurotiomycetidae</taxon>
        <taxon>Eurotiales</taxon>
        <taxon>Aspergillaceae</taxon>
        <taxon>Aspergillus</taxon>
        <taxon>Aspergillus subgen. Circumdati</taxon>
    </lineage>
</organism>
<proteinExistence type="predicted"/>
<comment type="caution">
    <text evidence="1">The sequence shown here is derived from an EMBL/GenBank/DDBJ whole genome shotgun (WGS) entry which is preliminary data.</text>
</comment>
<dbReference type="GeneID" id="54332251"/>
<reference evidence="1 2" key="1">
    <citation type="submission" date="2019-08" db="EMBL/GenBank/DDBJ databases">
        <title>The genome sequence of a newly discovered highly antifungal drug resistant Aspergillus species, Aspergillus tanneri NIH 1004.</title>
        <authorList>
            <person name="Mounaud S."/>
            <person name="Singh I."/>
            <person name="Joardar V."/>
            <person name="Pakala S."/>
            <person name="Pakala S."/>
            <person name="Venepally P."/>
            <person name="Chung J.K."/>
            <person name="Losada L."/>
            <person name="Nierman W.C."/>
        </authorList>
    </citation>
    <scope>NUCLEOTIDE SEQUENCE [LARGE SCALE GENOMIC DNA]</scope>
    <source>
        <strain evidence="1 2">NIH1004</strain>
    </source>
</reference>
<sequence length="248" mass="29046">MASNKQPHRIFYIVEILEEILLQTEIRTLLISATTVCHFWRNVIQGSSDLQATLFFKPSKKRRRRNQNPFIQTDLWPDVFLRRHSMSPNRPSHDEIDMYPIMDPNKENAYLRNEASWRRMLLYQPPTPYIAVLRCHYSTSGMLPLEVRYYFLCETTEFLCLEHLHNSVENGKLLPCKNPLVFEDQMEYLIPSKHAAEHQTDIETFQSLLKCDAMIFGSMGILCSLCDNSPAGDIDGWPDNDERQDYLV</sequence>